<dbReference type="RefSeq" id="WP_146519377.1">
    <property type="nucleotide sequence ID" value="NZ_CP151726.1"/>
</dbReference>
<evidence type="ECO:0008006" key="3">
    <source>
        <dbReference type="Google" id="ProtNLM"/>
    </source>
</evidence>
<dbReference type="GO" id="GO:0020037">
    <property type="term" value="F:heme binding"/>
    <property type="evidence" value="ECO:0007669"/>
    <property type="project" value="InterPro"/>
</dbReference>
<dbReference type="EMBL" id="SJPN01000002">
    <property type="protein sequence ID" value="TWU06277.1"/>
    <property type="molecule type" value="Genomic_DNA"/>
</dbReference>
<comment type="caution">
    <text evidence="1">The sequence shown here is derived from an EMBL/GenBank/DDBJ whole genome shotgun (WGS) entry which is preliminary data.</text>
</comment>
<gene>
    <name evidence="1" type="ORF">Pla52n_19980</name>
</gene>
<evidence type="ECO:0000313" key="1">
    <source>
        <dbReference type="EMBL" id="TWU06277.1"/>
    </source>
</evidence>
<dbReference type="PROSITE" id="PS00383">
    <property type="entry name" value="TYR_PHOSPHATASE_1"/>
    <property type="match status" value="1"/>
</dbReference>
<keyword evidence="2" id="KW-1185">Reference proteome</keyword>
<dbReference type="InterPro" id="IPR002321">
    <property type="entry name" value="Cyt_c_II"/>
</dbReference>
<dbReference type="Gene3D" id="1.20.120.10">
    <property type="entry name" value="Cytochrome c/b562"/>
    <property type="match status" value="1"/>
</dbReference>
<dbReference type="OrthoDB" id="251220at2"/>
<dbReference type="PROSITE" id="PS51009">
    <property type="entry name" value="CYTCII"/>
    <property type="match status" value="1"/>
</dbReference>
<name>A0A5C6B3E3_9BACT</name>
<dbReference type="AlphaFoldDB" id="A0A5C6B3E3"/>
<accession>A0A5C6B3E3</accession>
<dbReference type="SUPFAM" id="SSF52799">
    <property type="entry name" value="(Phosphotyrosine protein) phosphatases II"/>
    <property type="match status" value="1"/>
</dbReference>
<sequence>MQANELKSTIHLCGPIIRWLVVVLIVLVGLCDSQVTAQDSDNLPRRLEASHLPNPVQVHATVISGGLPEGDAAFKELAELGIKTIISVDGMKPDLEAAKKYGLRYVHLPHGYDGVPESRVWELAKAVQTLDGPVYIHCHHGKHRSPAAASVACVAAGLVKPEKAIEILELAGTNKNYVGLYQSARQSRPLPTAELSSFSPELPEVAEVPPMAEAMVGLGHTYEHIQLIAGSNWQTPKKHPDLDPVHEALLLREHYTELLRTPEVNAEPEEFKRMLRESESAARKLETLLSQWQASRNGQTLPAEVPAEIPAQAKIIADNCKACHVHFRDVPLNKR</sequence>
<dbReference type="GO" id="GO:0005506">
    <property type="term" value="F:iron ion binding"/>
    <property type="evidence" value="ECO:0007669"/>
    <property type="project" value="InterPro"/>
</dbReference>
<proteinExistence type="predicted"/>
<reference evidence="1 2" key="1">
    <citation type="submission" date="2019-02" db="EMBL/GenBank/DDBJ databases">
        <title>Deep-cultivation of Planctomycetes and their phenomic and genomic characterization uncovers novel biology.</title>
        <authorList>
            <person name="Wiegand S."/>
            <person name="Jogler M."/>
            <person name="Boedeker C."/>
            <person name="Pinto D."/>
            <person name="Vollmers J."/>
            <person name="Rivas-Marin E."/>
            <person name="Kohn T."/>
            <person name="Peeters S.H."/>
            <person name="Heuer A."/>
            <person name="Rast P."/>
            <person name="Oberbeckmann S."/>
            <person name="Bunk B."/>
            <person name="Jeske O."/>
            <person name="Meyerdierks A."/>
            <person name="Storesund J.E."/>
            <person name="Kallscheuer N."/>
            <person name="Luecker S."/>
            <person name="Lage O.M."/>
            <person name="Pohl T."/>
            <person name="Merkel B.J."/>
            <person name="Hornburger P."/>
            <person name="Mueller R.-W."/>
            <person name="Bruemmer F."/>
            <person name="Labrenz M."/>
            <person name="Spormann A.M."/>
            <person name="Op Den Camp H."/>
            <person name="Overmann J."/>
            <person name="Amann R."/>
            <person name="Jetten M.S.M."/>
            <person name="Mascher T."/>
            <person name="Medema M.H."/>
            <person name="Devos D.P."/>
            <person name="Kaster A.-K."/>
            <person name="Ovreas L."/>
            <person name="Rohde M."/>
            <person name="Galperin M.Y."/>
            <person name="Jogler C."/>
        </authorList>
    </citation>
    <scope>NUCLEOTIDE SEQUENCE [LARGE SCALE GENOMIC DNA]</scope>
    <source>
        <strain evidence="1 2">Pla52n</strain>
    </source>
</reference>
<dbReference type="Proteomes" id="UP000320176">
    <property type="component" value="Unassembled WGS sequence"/>
</dbReference>
<dbReference type="InterPro" id="IPR029021">
    <property type="entry name" value="Prot-tyrosine_phosphatase-like"/>
</dbReference>
<protein>
    <recommendedName>
        <fullName evidence="3">Cytochrome C</fullName>
    </recommendedName>
</protein>
<evidence type="ECO:0000313" key="2">
    <source>
        <dbReference type="Proteomes" id="UP000320176"/>
    </source>
</evidence>
<dbReference type="InterPro" id="IPR016130">
    <property type="entry name" value="Tyr_Pase_AS"/>
</dbReference>
<organism evidence="1 2">
    <name type="scientific">Stieleria varia</name>
    <dbReference type="NCBI Taxonomy" id="2528005"/>
    <lineage>
        <taxon>Bacteria</taxon>
        <taxon>Pseudomonadati</taxon>
        <taxon>Planctomycetota</taxon>
        <taxon>Planctomycetia</taxon>
        <taxon>Pirellulales</taxon>
        <taxon>Pirellulaceae</taxon>
        <taxon>Stieleria</taxon>
    </lineage>
</organism>
<dbReference type="Gene3D" id="3.90.190.10">
    <property type="entry name" value="Protein tyrosine phosphatase superfamily"/>
    <property type="match status" value="1"/>
</dbReference>
<dbReference type="GO" id="GO:0009055">
    <property type="term" value="F:electron transfer activity"/>
    <property type="evidence" value="ECO:0007669"/>
    <property type="project" value="InterPro"/>
</dbReference>